<dbReference type="InterPro" id="IPR003591">
    <property type="entry name" value="Leu-rich_rpt_typical-subtyp"/>
</dbReference>
<reference evidence="5 6" key="1">
    <citation type="submission" date="2014-07" db="EMBL/GenBank/DDBJ databases">
        <title>Genomic and transcriptomic analysis on Apis cerana provide comprehensive insights into honey bee biology.</title>
        <authorList>
            <person name="Diao Q."/>
            <person name="Sun L."/>
            <person name="Zheng H."/>
            <person name="Zheng H."/>
            <person name="Xu S."/>
            <person name="Wang S."/>
            <person name="Zeng Z."/>
            <person name="Hu F."/>
            <person name="Su S."/>
            <person name="Wu J."/>
        </authorList>
    </citation>
    <scope>NUCLEOTIDE SEQUENCE [LARGE SCALE GENOMIC DNA]</scope>
    <source>
        <tissue evidence="5">Pupae without intestine</tissue>
    </source>
</reference>
<dbReference type="PANTHER" id="PTHR45842">
    <property type="entry name" value="SYNAPTIC ADHESION-LIKE MOLECULE SALM"/>
    <property type="match status" value="1"/>
</dbReference>
<dbReference type="SUPFAM" id="SSF52058">
    <property type="entry name" value="L domain-like"/>
    <property type="match status" value="3"/>
</dbReference>
<dbReference type="STRING" id="94128.A0A2A3EIR3"/>
<dbReference type="InterPro" id="IPR050467">
    <property type="entry name" value="LRFN"/>
</dbReference>
<dbReference type="PRINTS" id="PR00019">
    <property type="entry name" value="LEURICHRPT"/>
</dbReference>
<dbReference type="Proteomes" id="UP000242457">
    <property type="component" value="Unassembled WGS sequence"/>
</dbReference>
<sequence>MLFIILFLPLVVAAPQEPTRESYILDIKNGTLRNVLFHGTPLEELDLSGLGIRHLEKNALDNVSTLKWLSLANNSLESLPEFMFSNLSNLEYLSLAENNLKNLEYLFVRLENLRVLNISCNPVLHLRRGHLFGLTKSTTILIEGNNLWSISTGTFTNSFLKDDEELKNLEKMKTELTMIQTTESAETEIELASERNALNGNMPTTKNEILKGQKLKLCMPNNIVLSIEPLENNSVANGCLEIPVNKEKRSVSLQGLGIKGFHEKWYQLQYLPIISLDLSNNEITEITKELLNDLPEDLIYVNLRGNRIRCIWSQVIENRHLKILNLSNNFLEKIEDGALAKTNLTSLTFFENQLESLSFVSSLPNTLQVLILAKNRFSSIPDRTFVNLPNLIYLNLVNNQIERLQNDVFKGLDSLQILIITKNRLVEIERDAFNGLKQLTTLNFYQNSLRELQKGTFSGLENLKDLNLSSNKLQKITADMFSDLPQNLGYLHIDFNEINSLEKGSFVNVPRFTLSLTGNKISTIPSGTFDLPTLRDLYLNNNTLTMIDGDSYEGLPQLKHLLLIENQINEISKGSCKNLASLSILNISRNPIQKLQNGALYGLSLARGNSIYIYENQLKEIQGALFEDI</sequence>
<evidence type="ECO:0000313" key="6">
    <source>
        <dbReference type="Proteomes" id="UP000242457"/>
    </source>
</evidence>
<keyword evidence="2" id="KW-0732">Signal</keyword>
<accession>A0A2A3EIR3</accession>
<dbReference type="OrthoDB" id="2013775at2759"/>
<evidence type="ECO:0000256" key="4">
    <source>
        <dbReference type="ARBA" id="ARBA00023180"/>
    </source>
</evidence>
<keyword evidence="1" id="KW-0433">Leucine-rich repeat</keyword>
<evidence type="ECO:0000256" key="1">
    <source>
        <dbReference type="ARBA" id="ARBA00022614"/>
    </source>
</evidence>
<dbReference type="InterPro" id="IPR032675">
    <property type="entry name" value="LRR_dom_sf"/>
</dbReference>
<organism evidence="5 6">
    <name type="scientific">Apis cerana cerana</name>
    <name type="common">Oriental honeybee</name>
    <dbReference type="NCBI Taxonomy" id="94128"/>
    <lineage>
        <taxon>Eukaryota</taxon>
        <taxon>Metazoa</taxon>
        <taxon>Ecdysozoa</taxon>
        <taxon>Arthropoda</taxon>
        <taxon>Hexapoda</taxon>
        <taxon>Insecta</taxon>
        <taxon>Pterygota</taxon>
        <taxon>Neoptera</taxon>
        <taxon>Endopterygota</taxon>
        <taxon>Hymenoptera</taxon>
        <taxon>Apocrita</taxon>
        <taxon>Aculeata</taxon>
        <taxon>Apoidea</taxon>
        <taxon>Anthophila</taxon>
        <taxon>Apidae</taxon>
        <taxon>Apis</taxon>
    </lineage>
</organism>
<dbReference type="FunFam" id="3.80.10.10:FF:001164">
    <property type="entry name" value="GH01279p"/>
    <property type="match status" value="1"/>
</dbReference>
<keyword evidence="3" id="KW-0677">Repeat</keyword>
<keyword evidence="4" id="KW-0325">Glycoprotein</keyword>
<protein>
    <submittedName>
        <fullName evidence="5">Leucine-rich repeats and immunoglobulin domains protein</fullName>
    </submittedName>
</protein>
<dbReference type="AlphaFoldDB" id="A0A2A3EIR3"/>
<dbReference type="SMART" id="SM00365">
    <property type="entry name" value="LRR_SD22"/>
    <property type="match status" value="7"/>
</dbReference>
<dbReference type="PANTHER" id="PTHR45842:SF12">
    <property type="entry name" value="KEKKON 5, ISOFORM A"/>
    <property type="match status" value="1"/>
</dbReference>
<gene>
    <name evidence="5" type="ORF">APICC_02698</name>
</gene>
<proteinExistence type="predicted"/>
<dbReference type="PROSITE" id="PS51450">
    <property type="entry name" value="LRR"/>
    <property type="match status" value="5"/>
</dbReference>
<evidence type="ECO:0000313" key="5">
    <source>
        <dbReference type="EMBL" id="PBC30901.1"/>
    </source>
</evidence>
<evidence type="ECO:0000256" key="3">
    <source>
        <dbReference type="ARBA" id="ARBA00022737"/>
    </source>
</evidence>
<dbReference type="SMART" id="SM00364">
    <property type="entry name" value="LRR_BAC"/>
    <property type="match status" value="3"/>
</dbReference>
<dbReference type="SMART" id="SM00369">
    <property type="entry name" value="LRR_TYP"/>
    <property type="match status" value="15"/>
</dbReference>
<name>A0A2A3EIR3_APICC</name>
<dbReference type="InterPro" id="IPR026906">
    <property type="entry name" value="LRR_5"/>
</dbReference>
<evidence type="ECO:0000256" key="2">
    <source>
        <dbReference type="ARBA" id="ARBA00022729"/>
    </source>
</evidence>
<dbReference type="EMBL" id="KZ288254">
    <property type="protein sequence ID" value="PBC30901.1"/>
    <property type="molecule type" value="Genomic_DNA"/>
</dbReference>
<keyword evidence="6" id="KW-1185">Reference proteome</keyword>
<dbReference type="Pfam" id="PF13855">
    <property type="entry name" value="LRR_8"/>
    <property type="match status" value="3"/>
</dbReference>
<dbReference type="Gene3D" id="3.80.10.10">
    <property type="entry name" value="Ribonuclease Inhibitor"/>
    <property type="match status" value="4"/>
</dbReference>
<dbReference type="InterPro" id="IPR001611">
    <property type="entry name" value="Leu-rich_rpt"/>
</dbReference>
<dbReference type="Pfam" id="PF13306">
    <property type="entry name" value="LRR_5"/>
    <property type="match status" value="1"/>
</dbReference>